<dbReference type="KEGG" id="ica:Intca_2969"/>
<evidence type="ECO:0008006" key="4">
    <source>
        <dbReference type="Google" id="ProtNLM"/>
    </source>
</evidence>
<gene>
    <name evidence="2" type="ordered locus">Intca_2969</name>
</gene>
<organism evidence="2 3">
    <name type="scientific">Intrasporangium calvum (strain ATCC 23552 / DSM 43043 / JCM 3097 / NBRC 12989 / NCIMB 10167 / NRRL B-3866 / 7 KIP)</name>
    <dbReference type="NCBI Taxonomy" id="710696"/>
    <lineage>
        <taxon>Bacteria</taxon>
        <taxon>Bacillati</taxon>
        <taxon>Actinomycetota</taxon>
        <taxon>Actinomycetes</taxon>
        <taxon>Micrococcales</taxon>
        <taxon>Intrasporangiaceae</taxon>
        <taxon>Intrasporangium</taxon>
    </lineage>
</organism>
<sequence length="184" mass="19317">MSATRRLAASAVALIAGVALAACGPPSTGTIGVGVDAAGRPIGYLHICPGAHMDRAFVLAEPADDNSPAVAAWDAKPAATGSTSWSFSEPTSGWVTTHPPTTLKPGVVYHLAAGAEDGSGSSGYVLFTVEELKKMKPGQVRIYDFTRPLPAGEPTGNLKQQARDENNDFMRVVSRREFEQSPCY</sequence>
<accession>E6SBD6</accession>
<name>E6SBD6_INTC7</name>
<proteinExistence type="predicted"/>
<dbReference type="AlphaFoldDB" id="E6SBD6"/>
<dbReference type="EMBL" id="CP002343">
    <property type="protein sequence ID" value="ADU49464.1"/>
    <property type="molecule type" value="Genomic_DNA"/>
</dbReference>
<evidence type="ECO:0000256" key="1">
    <source>
        <dbReference type="SAM" id="SignalP"/>
    </source>
</evidence>
<feature type="chain" id="PRO_5003210560" description="Lipoprotein" evidence="1">
    <location>
        <begin position="22"/>
        <end position="184"/>
    </location>
</feature>
<dbReference type="eggNOG" id="ENOG5031YVQ">
    <property type="taxonomic scope" value="Bacteria"/>
</dbReference>
<dbReference type="Proteomes" id="UP000008914">
    <property type="component" value="Chromosome"/>
</dbReference>
<evidence type="ECO:0000313" key="3">
    <source>
        <dbReference type="Proteomes" id="UP000008914"/>
    </source>
</evidence>
<keyword evidence="3" id="KW-1185">Reference proteome</keyword>
<keyword evidence="1" id="KW-0732">Signal</keyword>
<dbReference type="PROSITE" id="PS51257">
    <property type="entry name" value="PROKAR_LIPOPROTEIN"/>
    <property type="match status" value="1"/>
</dbReference>
<protein>
    <recommendedName>
        <fullName evidence="4">Lipoprotein</fullName>
    </recommendedName>
</protein>
<feature type="signal peptide" evidence="1">
    <location>
        <begin position="1"/>
        <end position="21"/>
    </location>
</feature>
<evidence type="ECO:0000313" key="2">
    <source>
        <dbReference type="EMBL" id="ADU49464.1"/>
    </source>
</evidence>
<dbReference type="HOGENOM" id="CLU_1601828_0_0_11"/>
<reference evidence="2 3" key="1">
    <citation type="journal article" date="2010" name="Stand. Genomic Sci.">
        <title>Complete genome sequence of Intrasporangium calvum type strain (7 KIP).</title>
        <authorList>
            <person name="Del Rio T.G."/>
            <person name="Chertkov O."/>
            <person name="Yasawong M."/>
            <person name="Lucas S."/>
            <person name="Deshpande S."/>
            <person name="Cheng J.F."/>
            <person name="Detter C."/>
            <person name="Tapia R."/>
            <person name="Han C."/>
            <person name="Goodwin L."/>
            <person name="Pitluck S."/>
            <person name="Liolios K."/>
            <person name="Ivanova N."/>
            <person name="Mavromatis K."/>
            <person name="Pati A."/>
            <person name="Chen A."/>
            <person name="Palaniappan K."/>
            <person name="Land M."/>
            <person name="Hauser L."/>
            <person name="Chang Y.J."/>
            <person name="Jeffries C.D."/>
            <person name="Rohde M."/>
            <person name="Pukall R."/>
            <person name="Sikorski J."/>
            <person name="Goker M."/>
            <person name="Woyke T."/>
            <person name="Bristow J."/>
            <person name="Eisen J.A."/>
            <person name="Markowitz V."/>
            <person name="Hugenholtz P."/>
            <person name="Kyrpides N.C."/>
            <person name="Klenk H.P."/>
            <person name="Lapidus A."/>
        </authorList>
    </citation>
    <scope>NUCLEOTIDE SEQUENCE [LARGE SCALE GENOMIC DNA]</scope>
    <source>
        <strain evidence="3">ATCC 23552 / DSM 43043 / JCM 3097 / NBRC 12989 / 7 KIP</strain>
    </source>
</reference>